<dbReference type="AlphaFoldDB" id="A0A139WB04"/>
<organism evidence="1 2">
    <name type="scientific">Tribolium castaneum</name>
    <name type="common">Red flour beetle</name>
    <dbReference type="NCBI Taxonomy" id="7070"/>
    <lineage>
        <taxon>Eukaryota</taxon>
        <taxon>Metazoa</taxon>
        <taxon>Ecdysozoa</taxon>
        <taxon>Arthropoda</taxon>
        <taxon>Hexapoda</taxon>
        <taxon>Insecta</taxon>
        <taxon>Pterygota</taxon>
        <taxon>Neoptera</taxon>
        <taxon>Endopterygota</taxon>
        <taxon>Coleoptera</taxon>
        <taxon>Polyphaga</taxon>
        <taxon>Cucujiformia</taxon>
        <taxon>Tenebrionidae</taxon>
        <taxon>Tenebrionidae incertae sedis</taxon>
        <taxon>Tribolium</taxon>
    </lineage>
</organism>
<dbReference type="EMBL" id="KQ971379">
    <property type="protein sequence ID" value="KYB25092.1"/>
    <property type="molecule type" value="Genomic_DNA"/>
</dbReference>
<evidence type="ECO:0000313" key="2">
    <source>
        <dbReference type="Proteomes" id="UP000007266"/>
    </source>
</evidence>
<sequence>MDVLPQNFCVFFNIIQQSKKLFQDFWKIIIFPMKFEFCYKCVKTNVKYEDVFF</sequence>
<gene>
    <name evidence="1" type="primary">AUGUSTUS-3.0.2_31378</name>
    <name evidence="1" type="ORF">TcasGA2_TC031378</name>
</gene>
<dbReference type="InParanoid" id="A0A139WB04"/>
<keyword evidence="2" id="KW-1185">Reference proteome</keyword>
<name>A0A139WB04_TRICA</name>
<accession>A0A139WB04</accession>
<proteinExistence type="predicted"/>
<evidence type="ECO:0000313" key="1">
    <source>
        <dbReference type="EMBL" id="KYB25092.1"/>
    </source>
</evidence>
<dbReference type="Proteomes" id="UP000007266">
    <property type="component" value="Linkage group 10"/>
</dbReference>
<protein>
    <submittedName>
        <fullName evidence="1">Uncharacterized protein</fullName>
    </submittedName>
</protein>
<reference evidence="1 2" key="1">
    <citation type="journal article" date="2008" name="Nature">
        <title>The genome of the model beetle and pest Tribolium castaneum.</title>
        <authorList>
            <consortium name="Tribolium Genome Sequencing Consortium"/>
            <person name="Richards S."/>
            <person name="Gibbs R.A."/>
            <person name="Weinstock G.M."/>
            <person name="Brown S.J."/>
            <person name="Denell R."/>
            <person name="Beeman R.W."/>
            <person name="Gibbs R."/>
            <person name="Beeman R.W."/>
            <person name="Brown S.J."/>
            <person name="Bucher G."/>
            <person name="Friedrich M."/>
            <person name="Grimmelikhuijzen C.J."/>
            <person name="Klingler M."/>
            <person name="Lorenzen M."/>
            <person name="Richards S."/>
            <person name="Roth S."/>
            <person name="Schroder R."/>
            <person name="Tautz D."/>
            <person name="Zdobnov E.M."/>
            <person name="Muzny D."/>
            <person name="Gibbs R.A."/>
            <person name="Weinstock G.M."/>
            <person name="Attaway T."/>
            <person name="Bell S."/>
            <person name="Buhay C.J."/>
            <person name="Chandrabose M.N."/>
            <person name="Chavez D."/>
            <person name="Clerk-Blankenburg K.P."/>
            <person name="Cree A."/>
            <person name="Dao M."/>
            <person name="Davis C."/>
            <person name="Chacko J."/>
            <person name="Dinh H."/>
            <person name="Dugan-Rocha S."/>
            <person name="Fowler G."/>
            <person name="Garner T.T."/>
            <person name="Garnes J."/>
            <person name="Gnirke A."/>
            <person name="Hawes A."/>
            <person name="Hernandez J."/>
            <person name="Hines S."/>
            <person name="Holder M."/>
            <person name="Hume J."/>
            <person name="Jhangiani S.N."/>
            <person name="Joshi V."/>
            <person name="Khan Z.M."/>
            <person name="Jackson L."/>
            <person name="Kovar C."/>
            <person name="Kowis A."/>
            <person name="Lee S."/>
            <person name="Lewis L.R."/>
            <person name="Margolis J."/>
            <person name="Morgan M."/>
            <person name="Nazareth L.V."/>
            <person name="Nguyen N."/>
            <person name="Okwuonu G."/>
            <person name="Parker D."/>
            <person name="Richards S."/>
            <person name="Ruiz S.J."/>
            <person name="Santibanez J."/>
            <person name="Savard J."/>
            <person name="Scherer S.E."/>
            <person name="Schneider B."/>
            <person name="Sodergren E."/>
            <person name="Tautz D."/>
            <person name="Vattahil S."/>
            <person name="Villasana D."/>
            <person name="White C.S."/>
            <person name="Wright R."/>
            <person name="Park Y."/>
            <person name="Beeman R.W."/>
            <person name="Lord J."/>
            <person name="Oppert B."/>
            <person name="Lorenzen M."/>
            <person name="Brown S."/>
            <person name="Wang L."/>
            <person name="Savard J."/>
            <person name="Tautz D."/>
            <person name="Richards S."/>
            <person name="Weinstock G."/>
            <person name="Gibbs R.A."/>
            <person name="Liu Y."/>
            <person name="Worley K."/>
            <person name="Weinstock G."/>
            <person name="Elsik C.G."/>
            <person name="Reese J.T."/>
            <person name="Elhaik E."/>
            <person name="Landan G."/>
            <person name="Graur D."/>
            <person name="Arensburger P."/>
            <person name="Atkinson P."/>
            <person name="Beeman R.W."/>
            <person name="Beidler J."/>
            <person name="Brown S.J."/>
            <person name="Demuth J.P."/>
            <person name="Drury D.W."/>
            <person name="Du Y.Z."/>
            <person name="Fujiwara H."/>
            <person name="Lorenzen M."/>
            <person name="Maselli V."/>
            <person name="Osanai M."/>
            <person name="Park Y."/>
            <person name="Robertson H.M."/>
            <person name="Tu Z."/>
            <person name="Wang J.J."/>
            <person name="Wang S."/>
            <person name="Richards S."/>
            <person name="Song H."/>
            <person name="Zhang L."/>
            <person name="Sodergren E."/>
            <person name="Werner D."/>
            <person name="Stanke M."/>
            <person name="Morgenstern B."/>
            <person name="Solovyev V."/>
            <person name="Kosarev P."/>
            <person name="Brown G."/>
            <person name="Chen H.C."/>
            <person name="Ermolaeva O."/>
            <person name="Hlavina W."/>
            <person name="Kapustin Y."/>
            <person name="Kiryutin B."/>
            <person name="Kitts P."/>
            <person name="Maglott D."/>
            <person name="Pruitt K."/>
            <person name="Sapojnikov V."/>
            <person name="Souvorov A."/>
            <person name="Mackey A.J."/>
            <person name="Waterhouse R.M."/>
            <person name="Wyder S."/>
            <person name="Zdobnov E.M."/>
            <person name="Zdobnov E.M."/>
            <person name="Wyder S."/>
            <person name="Kriventseva E.V."/>
            <person name="Kadowaki T."/>
            <person name="Bork P."/>
            <person name="Aranda M."/>
            <person name="Bao R."/>
            <person name="Beermann A."/>
            <person name="Berns N."/>
            <person name="Bolognesi R."/>
            <person name="Bonneton F."/>
            <person name="Bopp D."/>
            <person name="Brown S.J."/>
            <person name="Bucher G."/>
            <person name="Butts T."/>
            <person name="Chaumot A."/>
            <person name="Denell R.E."/>
            <person name="Ferrier D.E."/>
            <person name="Friedrich M."/>
            <person name="Gordon C.M."/>
            <person name="Jindra M."/>
            <person name="Klingler M."/>
            <person name="Lan Q."/>
            <person name="Lattorff H.M."/>
            <person name="Laudet V."/>
            <person name="von Levetsow C."/>
            <person name="Liu Z."/>
            <person name="Lutz R."/>
            <person name="Lynch J.A."/>
            <person name="da Fonseca R.N."/>
            <person name="Posnien N."/>
            <person name="Reuter R."/>
            <person name="Roth S."/>
            <person name="Savard J."/>
            <person name="Schinko J.B."/>
            <person name="Schmitt C."/>
            <person name="Schoppmeier M."/>
            <person name="Schroder R."/>
            <person name="Shippy T.D."/>
            <person name="Simonnet F."/>
            <person name="Marques-Souza H."/>
            <person name="Tautz D."/>
            <person name="Tomoyasu Y."/>
            <person name="Trauner J."/>
            <person name="Van der Zee M."/>
            <person name="Vervoort M."/>
            <person name="Wittkopp N."/>
            <person name="Wimmer E.A."/>
            <person name="Yang X."/>
            <person name="Jones A.K."/>
            <person name="Sattelle D.B."/>
            <person name="Ebert P.R."/>
            <person name="Nelson D."/>
            <person name="Scott J.G."/>
            <person name="Beeman R.W."/>
            <person name="Muthukrishnan S."/>
            <person name="Kramer K.J."/>
            <person name="Arakane Y."/>
            <person name="Beeman R.W."/>
            <person name="Zhu Q."/>
            <person name="Hogenkamp D."/>
            <person name="Dixit R."/>
            <person name="Oppert B."/>
            <person name="Jiang H."/>
            <person name="Zou Z."/>
            <person name="Marshall J."/>
            <person name="Elpidina E."/>
            <person name="Vinokurov K."/>
            <person name="Oppert C."/>
            <person name="Zou Z."/>
            <person name="Evans J."/>
            <person name="Lu Z."/>
            <person name="Zhao P."/>
            <person name="Sumathipala N."/>
            <person name="Altincicek B."/>
            <person name="Vilcinskas A."/>
            <person name="Williams M."/>
            <person name="Hultmark D."/>
            <person name="Hetru C."/>
            <person name="Jiang H."/>
            <person name="Grimmelikhuijzen C.J."/>
            <person name="Hauser F."/>
            <person name="Cazzamali G."/>
            <person name="Williamson M."/>
            <person name="Park Y."/>
            <person name="Li B."/>
            <person name="Tanaka Y."/>
            <person name="Predel R."/>
            <person name="Neupert S."/>
            <person name="Schachtner J."/>
            <person name="Verleyen P."/>
            <person name="Raible F."/>
            <person name="Bork P."/>
            <person name="Friedrich M."/>
            <person name="Walden K.K."/>
            <person name="Robertson H.M."/>
            <person name="Angeli S."/>
            <person name="Foret S."/>
            <person name="Bucher G."/>
            <person name="Schuetz S."/>
            <person name="Maleszka R."/>
            <person name="Wimmer E.A."/>
            <person name="Beeman R.W."/>
            <person name="Lorenzen M."/>
            <person name="Tomoyasu Y."/>
            <person name="Miller S.C."/>
            <person name="Grossmann D."/>
            <person name="Bucher G."/>
        </authorList>
    </citation>
    <scope>NUCLEOTIDE SEQUENCE [LARGE SCALE GENOMIC DNA]</scope>
    <source>
        <strain evidence="1 2">Georgia GA2</strain>
    </source>
</reference>
<reference evidence="1 2" key="2">
    <citation type="journal article" date="2010" name="Nucleic Acids Res.">
        <title>BeetleBase in 2010: revisions to provide comprehensive genomic information for Tribolium castaneum.</title>
        <authorList>
            <person name="Kim H.S."/>
            <person name="Murphy T."/>
            <person name="Xia J."/>
            <person name="Caragea D."/>
            <person name="Park Y."/>
            <person name="Beeman R.W."/>
            <person name="Lorenzen M.D."/>
            <person name="Butcher S."/>
            <person name="Manak J.R."/>
            <person name="Brown S.J."/>
        </authorList>
    </citation>
    <scope>GENOME REANNOTATION</scope>
    <source>
        <strain evidence="1 2">Georgia GA2</strain>
    </source>
</reference>